<sequence length="184" mass="20018">MATNLYLGEAIKFGDGGNARKFMGRGWDSSSAPNGTYTVEHQAHLAFQLARSKQEMTLEIEALPFVHPPELKKQSLMVLLNGNMIGYLKAPALVKETIEFNSDVLRDGGDNLLSFIMPDAVSARELGIGDGIRPFGFCFHSVKFISSSPAAKSNYISSPVAESNDISSPAAKSSFTHFMGKTRR</sequence>
<dbReference type="Proteomes" id="UP000424673">
    <property type="component" value="Chromosome"/>
</dbReference>
<evidence type="ECO:0000313" key="2">
    <source>
        <dbReference type="Proteomes" id="UP000424673"/>
    </source>
</evidence>
<dbReference type="RefSeq" id="WP_154450555.1">
    <property type="nucleotide sequence ID" value="NZ_CP044328.1"/>
</dbReference>
<name>A0ABX6ECX0_9HYPH</name>
<evidence type="ECO:0000313" key="1">
    <source>
        <dbReference type="EMBL" id="QGM92554.1"/>
    </source>
</evidence>
<accession>A0ABX6ECX0</accession>
<reference evidence="2" key="1">
    <citation type="submission" date="2019-09" db="EMBL/GenBank/DDBJ databases">
        <title>Isolation and complete genome sequencing of Methylocystis species.</title>
        <authorList>
            <person name="Rumah B.L."/>
            <person name="Stead C.E."/>
            <person name="Stevens B.C."/>
            <person name="Minton N.P."/>
            <person name="Grosse-Honebrink A."/>
            <person name="Zhang Y."/>
        </authorList>
    </citation>
    <scope>NUCLEOTIDE SEQUENCE [LARGE SCALE GENOMIC DNA]</scope>
    <source>
        <strain evidence="2">BRCS1</strain>
    </source>
</reference>
<keyword evidence="2" id="KW-1185">Reference proteome</keyword>
<protein>
    <recommendedName>
        <fullName evidence="3">HIRAN domain-containing protein</fullName>
    </recommendedName>
</protein>
<reference evidence="1 2" key="2">
    <citation type="journal article" date="2021" name="AMB Express">
        <title>Isolation and characterisation of Methylocystis spp. for poly-3-hydroxybutyrate production using waste methane feedstocks.</title>
        <authorList>
            <person name="Rumah B.L."/>
            <person name="Stead C.E."/>
            <person name="Claxton Stevens B.H."/>
            <person name="Minton N.P."/>
            <person name="Grosse-Honebrink A."/>
            <person name="Zhang Y."/>
        </authorList>
    </citation>
    <scope>NUCLEOTIDE SEQUENCE [LARGE SCALE GENOMIC DNA]</scope>
    <source>
        <strain evidence="1 2">BRCS1</strain>
    </source>
</reference>
<dbReference type="EMBL" id="CP044328">
    <property type="protein sequence ID" value="QGM92554.1"/>
    <property type="molecule type" value="Genomic_DNA"/>
</dbReference>
<evidence type="ECO:0008006" key="3">
    <source>
        <dbReference type="Google" id="ProtNLM"/>
    </source>
</evidence>
<gene>
    <name evidence="1" type="ORF">F7D13_00100</name>
</gene>
<proteinExistence type="predicted"/>
<organism evidence="1 2">
    <name type="scientific">Methylocystis rosea</name>
    <dbReference type="NCBI Taxonomy" id="173366"/>
    <lineage>
        <taxon>Bacteria</taxon>
        <taxon>Pseudomonadati</taxon>
        <taxon>Pseudomonadota</taxon>
        <taxon>Alphaproteobacteria</taxon>
        <taxon>Hyphomicrobiales</taxon>
        <taxon>Methylocystaceae</taxon>
        <taxon>Methylocystis</taxon>
    </lineage>
</organism>